<name>A0A7W5E767_9BACT</name>
<dbReference type="GO" id="GO:0006508">
    <property type="term" value="P:proteolysis"/>
    <property type="evidence" value="ECO:0007669"/>
    <property type="project" value="InterPro"/>
</dbReference>
<comment type="caution">
    <text evidence="2">The sequence shown here is derived from an EMBL/GenBank/DDBJ whole genome shotgun (WGS) entry which is preliminary data.</text>
</comment>
<dbReference type="InterPro" id="IPR036390">
    <property type="entry name" value="WH_DNA-bd_sf"/>
</dbReference>
<dbReference type="AlphaFoldDB" id="A0A7W5E767"/>
<sequence>MDASNKPTAKQGQYLAFIYYYTKLNGQPPAESDMQRYFGTTPPTVHNMVVTLCDRGFISREPGRGRTIRLLIGRDAFPDLE</sequence>
<dbReference type="Pfam" id="PF01726">
    <property type="entry name" value="LexA_DNA_bind"/>
    <property type="match status" value="1"/>
</dbReference>
<dbReference type="InterPro" id="IPR006199">
    <property type="entry name" value="LexA_DNA-bd_dom"/>
</dbReference>
<evidence type="ECO:0000313" key="2">
    <source>
        <dbReference type="EMBL" id="MBB3210557.1"/>
    </source>
</evidence>
<accession>A0A7W5E767</accession>
<feature type="domain" description="LexA repressor DNA-binding" evidence="1">
    <location>
        <begin position="8"/>
        <end position="67"/>
    </location>
</feature>
<keyword evidence="3" id="KW-1185">Reference proteome</keyword>
<evidence type="ECO:0000259" key="1">
    <source>
        <dbReference type="Pfam" id="PF01726"/>
    </source>
</evidence>
<dbReference type="Gene3D" id="1.10.10.10">
    <property type="entry name" value="Winged helix-like DNA-binding domain superfamily/Winged helix DNA-binding domain"/>
    <property type="match status" value="1"/>
</dbReference>
<dbReference type="EC" id="3.4.21.88" evidence="2"/>
<dbReference type="EMBL" id="JACHXU010000041">
    <property type="protein sequence ID" value="MBB3210557.1"/>
    <property type="molecule type" value="Genomic_DNA"/>
</dbReference>
<protein>
    <submittedName>
        <fullName evidence="2">Repressor LexA</fullName>
        <ecNumber evidence="2">3.4.21.88</ecNumber>
    </submittedName>
</protein>
<evidence type="ECO:0000313" key="3">
    <source>
        <dbReference type="Proteomes" id="UP000536179"/>
    </source>
</evidence>
<reference evidence="2 3" key="1">
    <citation type="submission" date="2020-08" db="EMBL/GenBank/DDBJ databases">
        <title>Genomic Encyclopedia of Type Strains, Phase III (KMG-III): the genomes of soil and plant-associated and newly described type strains.</title>
        <authorList>
            <person name="Whitman W."/>
        </authorList>
    </citation>
    <scope>NUCLEOTIDE SEQUENCE [LARGE SCALE GENOMIC DNA]</scope>
    <source>
        <strain evidence="2 3">CECT 8075</strain>
    </source>
</reference>
<dbReference type="Proteomes" id="UP000536179">
    <property type="component" value="Unassembled WGS sequence"/>
</dbReference>
<keyword evidence="2" id="KW-0378">Hydrolase</keyword>
<dbReference type="InterPro" id="IPR036388">
    <property type="entry name" value="WH-like_DNA-bd_sf"/>
</dbReference>
<dbReference type="RefSeq" id="WP_009094684.1">
    <property type="nucleotide sequence ID" value="NZ_JACHXU010000041.1"/>
</dbReference>
<proteinExistence type="predicted"/>
<dbReference type="SUPFAM" id="SSF46785">
    <property type="entry name" value="Winged helix' DNA-binding domain"/>
    <property type="match status" value="1"/>
</dbReference>
<dbReference type="GO" id="GO:0004252">
    <property type="term" value="F:serine-type endopeptidase activity"/>
    <property type="evidence" value="ECO:0007669"/>
    <property type="project" value="UniProtKB-EC"/>
</dbReference>
<organism evidence="2 3">
    <name type="scientific">Aporhodopirellula rubra</name>
    <dbReference type="NCBI Taxonomy" id="980271"/>
    <lineage>
        <taxon>Bacteria</taxon>
        <taxon>Pseudomonadati</taxon>
        <taxon>Planctomycetota</taxon>
        <taxon>Planctomycetia</taxon>
        <taxon>Pirellulales</taxon>
        <taxon>Pirellulaceae</taxon>
        <taxon>Aporhodopirellula</taxon>
    </lineage>
</organism>
<gene>
    <name evidence="2" type="ORF">FHS27_006404</name>
</gene>